<sequence>MWRLNQTPDITGEAIGVEVVDESRVDLTFTVTR</sequence>
<accession>A0A365P5U3</accession>
<comment type="caution">
    <text evidence="1">The sequence shown here is derived from an EMBL/GenBank/DDBJ whole genome shotgun (WGS) entry which is preliminary data.</text>
</comment>
<gene>
    <name evidence="1" type="ORF">DQ226_18185</name>
</gene>
<evidence type="ECO:0000313" key="2">
    <source>
        <dbReference type="Proteomes" id="UP000252187"/>
    </source>
</evidence>
<dbReference type="AlphaFoldDB" id="A0A365P5U3"/>
<dbReference type="Proteomes" id="UP000252187">
    <property type="component" value="Unassembled WGS sequence"/>
</dbReference>
<evidence type="ECO:0000313" key="1">
    <source>
        <dbReference type="EMBL" id="RBA30016.1"/>
    </source>
</evidence>
<organism evidence="1 2">
    <name type="scientific">Dietzia maris</name>
    <dbReference type="NCBI Taxonomy" id="37915"/>
    <lineage>
        <taxon>Bacteria</taxon>
        <taxon>Bacillati</taxon>
        <taxon>Actinomycetota</taxon>
        <taxon>Actinomycetes</taxon>
        <taxon>Mycobacteriales</taxon>
        <taxon>Dietziaceae</taxon>
        <taxon>Dietzia</taxon>
    </lineage>
</organism>
<dbReference type="EMBL" id="QNTT01000107">
    <property type="protein sequence ID" value="RBA30016.1"/>
    <property type="molecule type" value="Genomic_DNA"/>
</dbReference>
<feature type="non-terminal residue" evidence="1">
    <location>
        <position position="33"/>
    </location>
</feature>
<name>A0A365P5U3_9ACTN</name>
<protein>
    <submittedName>
        <fullName evidence="1">DUF4307 domain-containing protein</fullName>
    </submittedName>
</protein>
<reference evidence="1 2" key="1">
    <citation type="submission" date="2018-06" db="EMBL/GenBank/DDBJ databases">
        <title>Whole genome sequencing of four bacterial strains from South Shetland trench revealing bio-synthetic gene clusters.</title>
        <authorList>
            <person name="Abdel-Mageed W.M."/>
            <person name="Lehri B."/>
            <person name="Jarmusch S.A."/>
            <person name="Miranda K."/>
            <person name="Goodfellow M."/>
            <person name="Jaspars M."/>
            <person name="Karlyshev A.V."/>
        </authorList>
    </citation>
    <scope>NUCLEOTIDE SEQUENCE [LARGE SCALE GENOMIC DNA]</scope>
    <source>
        <strain evidence="1 2">SST1</strain>
    </source>
</reference>
<proteinExistence type="predicted"/>